<evidence type="ECO:0000313" key="3">
    <source>
        <dbReference type="EMBL" id="SFF61944.1"/>
    </source>
</evidence>
<proteinExistence type="predicted"/>
<dbReference type="SUPFAM" id="SSF55154">
    <property type="entry name" value="CYTH-like phosphatases"/>
    <property type="match status" value="1"/>
</dbReference>
<gene>
    <name evidence="3" type="ORF">SAMN04488120_11324</name>
</gene>
<evidence type="ECO:0000259" key="2">
    <source>
        <dbReference type="PROSITE" id="PS51707"/>
    </source>
</evidence>
<dbReference type="PANTHER" id="PTHR40114:SF1">
    <property type="entry name" value="SLR0698 PROTEIN"/>
    <property type="match status" value="1"/>
</dbReference>
<dbReference type="CDD" id="cd07891">
    <property type="entry name" value="CYTH-like_CthTTM-like_1"/>
    <property type="match status" value="1"/>
</dbReference>
<dbReference type="PANTHER" id="PTHR40114">
    <property type="entry name" value="SLR0698 PROTEIN"/>
    <property type="match status" value="1"/>
</dbReference>
<accession>A0A1I2K4W0</accession>
<dbReference type="PIRSF" id="PIRSF016487">
    <property type="entry name" value="CYTH_UCP016487"/>
    <property type="match status" value="1"/>
</dbReference>
<dbReference type="PROSITE" id="PS51707">
    <property type="entry name" value="CYTH"/>
    <property type="match status" value="1"/>
</dbReference>
<feature type="active site" description="Proton acceptor" evidence="1">
    <location>
        <position position="30"/>
    </location>
</feature>
<dbReference type="InterPro" id="IPR012042">
    <property type="entry name" value="NeuTTM/CthTTM-like"/>
</dbReference>
<evidence type="ECO:0000313" key="4">
    <source>
        <dbReference type="Proteomes" id="UP000199771"/>
    </source>
</evidence>
<name>A0A1I2K4W0_9GAMM</name>
<organism evidence="3 4">
    <name type="scientific">Fontimonas thermophila</name>
    <dbReference type="NCBI Taxonomy" id="1076937"/>
    <lineage>
        <taxon>Bacteria</taxon>
        <taxon>Pseudomonadati</taxon>
        <taxon>Pseudomonadota</taxon>
        <taxon>Gammaproteobacteria</taxon>
        <taxon>Nevskiales</taxon>
        <taxon>Nevskiaceae</taxon>
        <taxon>Fontimonas</taxon>
    </lineage>
</organism>
<dbReference type="STRING" id="1076937.SAMN04488120_11324"/>
<protein>
    <submittedName>
        <fullName evidence="3">Adenylate cyclase</fullName>
    </submittedName>
</protein>
<dbReference type="InterPro" id="IPR033469">
    <property type="entry name" value="CYTH-like_dom_sf"/>
</dbReference>
<dbReference type="RefSeq" id="WP_091535149.1">
    <property type="nucleotide sequence ID" value="NZ_FOOC01000013.1"/>
</dbReference>
<dbReference type="SMART" id="SM01118">
    <property type="entry name" value="CYTH"/>
    <property type="match status" value="1"/>
</dbReference>
<sequence length="159" mass="18078">MALEIERKFLVVGQGWRAQVRRSVEIRQGYLGGEGGRASVRVRLQGNAASLNIKAAVVGRARTEYEYDIPYADGREMLDTLCVGRIDKIRHYVECDGLTWEIDEFGGDNAGLVVAEVELASLDQVFVRPPWLGREVTEDQRYYNQYLALHPYRSWPDAD</sequence>
<dbReference type="EMBL" id="FOOC01000013">
    <property type="protein sequence ID" value="SFF61944.1"/>
    <property type="molecule type" value="Genomic_DNA"/>
</dbReference>
<reference evidence="3 4" key="1">
    <citation type="submission" date="2016-10" db="EMBL/GenBank/DDBJ databases">
        <authorList>
            <person name="de Groot N.N."/>
        </authorList>
    </citation>
    <scope>NUCLEOTIDE SEQUENCE [LARGE SCALE GENOMIC DNA]</scope>
    <source>
        <strain evidence="3 4">DSM 23609</strain>
    </source>
</reference>
<dbReference type="Proteomes" id="UP000199771">
    <property type="component" value="Unassembled WGS sequence"/>
</dbReference>
<dbReference type="Pfam" id="PF01928">
    <property type="entry name" value="CYTH"/>
    <property type="match status" value="1"/>
</dbReference>
<keyword evidence="4" id="KW-1185">Reference proteome</keyword>
<feature type="domain" description="CYTH" evidence="2">
    <location>
        <begin position="2"/>
        <end position="149"/>
    </location>
</feature>
<dbReference type="Gene3D" id="2.40.320.10">
    <property type="entry name" value="Hypothetical Protein Pfu-838710-001"/>
    <property type="match status" value="1"/>
</dbReference>
<dbReference type="OrthoDB" id="9805588at2"/>
<dbReference type="AlphaFoldDB" id="A0A1I2K4W0"/>
<dbReference type="InterPro" id="IPR023577">
    <property type="entry name" value="CYTH_domain"/>
</dbReference>
<evidence type="ECO:0000256" key="1">
    <source>
        <dbReference type="PIRSR" id="PIRSR016487-1"/>
    </source>
</evidence>